<dbReference type="PANTHER" id="PTHR38420:SF3">
    <property type="entry name" value="5',5'''-P-1,P-4-TETRAPHOSPHATE PHOSPHORYLASE 2"/>
    <property type="match status" value="1"/>
</dbReference>
<evidence type="ECO:0000259" key="3">
    <source>
        <dbReference type="Pfam" id="PF19327"/>
    </source>
</evidence>
<feature type="region of interest" description="Disordered" evidence="1">
    <location>
        <begin position="55"/>
        <end position="86"/>
    </location>
</feature>
<dbReference type="GO" id="GO:0009117">
    <property type="term" value="P:nucleotide metabolic process"/>
    <property type="evidence" value="ECO:0007669"/>
    <property type="project" value="InterPro"/>
</dbReference>
<feature type="domain" description="ATP adenylyltransferase C-terminal" evidence="2">
    <location>
        <begin position="229"/>
        <end position="364"/>
    </location>
</feature>
<dbReference type="VEuPathDB" id="FungiDB:ASPGLDRAFT_42377"/>
<evidence type="ECO:0000259" key="2">
    <source>
        <dbReference type="Pfam" id="PF09830"/>
    </source>
</evidence>
<evidence type="ECO:0000313" key="5">
    <source>
        <dbReference type="Proteomes" id="UP000184300"/>
    </source>
</evidence>
<sequence>MQQALSEPLSTLVAKRFAAAKEGGHLIFSPTQVTTIQTSGISYQLRYCPSLAKKPSALPKPADSAQTEAQRQGKKPDPFDSPSPELLVTDIPGQNGNADQGYWVVLNKFPIIKNHFILATKEWKSQTDLLERGDLEACYACIRSWKNNGDNGQEDGGRLFAFFNSGPESGASQPHRHIQFLPVEDMKRTYEGGGIEGWRPLIDIVVERGQNKGQGQSQSQDEGFLTDDRLPFAHFVLPIPTDPSAETLHSIYISLYRAAVSAAIEGSENPAELSIQDHGPAAISHNLAMTETVMMICPRRSENATIPIQGKEEAKGERIVEPGVIALNGTVLGGTLMVKMEGEWEELKRRPDVLGGVLGKVGFPVGGRASL</sequence>
<accession>A0A1L9VY08</accession>
<organism evidence="4 5">
    <name type="scientific">Aspergillus glaucus CBS 516.65</name>
    <dbReference type="NCBI Taxonomy" id="1160497"/>
    <lineage>
        <taxon>Eukaryota</taxon>
        <taxon>Fungi</taxon>
        <taxon>Dikarya</taxon>
        <taxon>Ascomycota</taxon>
        <taxon>Pezizomycotina</taxon>
        <taxon>Eurotiomycetes</taxon>
        <taxon>Eurotiomycetidae</taxon>
        <taxon>Eurotiales</taxon>
        <taxon>Aspergillaceae</taxon>
        <taxon>Aspergillus</taxon>
        <taxon>Aspergillus subgen. Aspergillus</taxon>
    </lineage>
</organism>
<dbReference type="InterPro" id="IPR009163">
    <property type="entry name" value="Ap4A_phos1/2"/>
</dbReference>
<dbReference type="InterPro" id="IPR036265">
    <property type="entry name" value="HIT-like_sf"/>
</dbReference>
<dbReference type="SUPFAM" id="SSF54197">
    <property type="entry name" value="HIT-like"/>
    <property type="match status" value="1"/>
</dbReference>
<keyword evidence="5" id="KW-1185">Reference proteome</keyword>
<dbReference type="Proteomes" id="UP000184300">
    <property type="component" value="Unassembled WGS sequence"/>
</dbReference>
<dbReference type="Pfam" id="PF09830">
    <property type="entry name" value="ATP_transf"/>
    <property type="match status" value="1"/>
</dbReference>
<protein>
    <submittedName>
        <fullName evidence="4">Uncharacterized protein</fullName>
    </submittedName>
</protein>
<dbReference type="OrthoDB" id="10267950at2759"/>
<dbReference type="AlphaFoldDB" id="A0A1L9VY08"/>
<dbReference type="EMBL" id="KV878889">
    <property type="protein sequence ID" value="OJJ88782.1"/>
    <property type="molecule type" value="Genomic_DNA"/>
</dbReference>
<dbReference type="Pfam" id="PF19327">
    <property type="entry name" value="Ap4A_phos_N"/>
    <property type="match status" value="1"/>
</dbReference>
<dbReference type="InterPro" id="IPR045759">
    <property type="entry name" value="Ap4A_phos1/2_N"/>
</dbReference>
<dbReference type="InterPro" id="IPR019200">
    <property type="entry name" value="ATP_adenylylTrfase_C"/>
</dbReference>
<dbReference type="RefSeq" id="XP_022405458.1">
    <property type="nucleotide sequence ID" value="XM_022545595.1"/>
</dbReference>
<dbReference type="GO" id="GO:0003877">
    <property type="term" value="F:ATP:ADP adenylyltransferase activity"/>
    <property type="evidence" value="ECO:0007669"/>
    <property type="project" value="InterPro"/>
</dbReference>
<dbReference type="GeneID" id="34461856"/>
<evidence type="ECO:0000256" key="1">
    <source>
        <dbReference type="SAM" id="MobiDB-lite"/>
    </source>
</evidence>
<dbReference type="GO" id="GO:0005524">
    <property type="term" value="F:ATP binding"/>
    <property type="evidence" value="ECO:0007669"/>
    <property type="project" value="InterPro"/>
</dbReference>
<evidence type="ECO:0000313" key="4">
    <source>
        <dbReference type="EMBL" id="OJJ88782.1"/>
    </source>
</evidence>
<dbReference type="STRING" id="1160497.A0A1L9VY08"/>
<name>A0A1L9VY08_ASPGL</name>
<gene>
    <name evidence="4" type="ORF">ASPGLDRAFT_42377</name>
</gene>
<feature type="domain" description="Ap4A phosphorylase 1/2 N-terminal" evidence="3">
    <location>
        <begin position="7"/>
        <end position="184"/>
    </location>
</feature>
<proteinExistence type="predicted"/>
<reference evidence="5" key="1">
    <citation type="journal article" date="2017" name="Genome Biol.">
        <title>Comparative genomics reveals high biological diversity and specific adaptations in the industrially and medically important fungal genus Aspergillus.</title>
        <authorList>
            <person name="de Vries R.P."/>
            <person name="Riley R."/>
            <person name="Wiebenga A."/>
            <person name="Aguilar-Osorio G."/>
            <person name="Amillis S."/>
            <person name="Uchima C.A."/>
            <person name="Anderluh G."/>
            <person name="Asadollahi M."/>
            <person name="Askin M."/>
            <person name="Barry K."/>
            <person name="Battaglia E."/>
            <person name="Bayram O."/>
            <person name="Benocci T."/>
            <person name="Braus-Stromeyer S.A."/>
            <person name="Caldana C."/>
            <person name="Canovas D."/>
            <person name="Cerqueira G.C."/>
            <person name="Chen F."/>
            <person name="Chen W."/>
            <person name="Choi C."/>
            <person name="Clum A."/>
            <person name="Dos Santos R.A."/>
            <person name="Damasio A.R."/>
            <person name="Diallinas G."/>
            <person name="Emri T."/>
            <person name="Fekete E."/>
            <person name="Flipphi M."/>
            <person name="Freyberg S."/>
            <person name="Gallo A."/>
            <person name="Gournas C."/>
            <person name="Habgood R."/>
            <person name="Hainaut M."/>
            <person name="Harispe M.L."/>
            <person name="Henrissat B."/>
            <person name="Hilden K.S."/>
            <person name="Hope R."/>
            <person name="Hossain A."/>
            <person name="Karabika E."/>
            <person name="Karaffa L."/>
            <person name="Karanyi Z."/>
            <person name="Krasevec N."/>
            <person name="Kuo A."/>
            <person name="Kusch H."/>
            <person name="LaButti K."/>
            <person name="Lagendijk E.L."/>
            <person name="Lapidus A."/>
            <person name="Levasseur A."/>
            <person name="Lindquist E."/>
            <person name="Lipzen A."/>
            <person name="Logrieco A.F."/>
            <person name="MacCabe A."/>
            <person name="Maekelae M.R."/>
            <person name="Malavazi I."/>
            <person name="Melin P."/>
            <person name="Meyer V."/>
            <person name="Mielnichuk N."/>
            <person name="Miskei M."/>
            <person name="Molnar A.P."/>
            <person name="Mule G."/>
            <person name="Ngan C.Y."/>
            <person name="Orejas M."/>
            <person name="Orosz E."/>
            <person name="Ouedraogo J.P."/>
            <person name="Overkamp K.M."/>
            <person name="Park H.-S."/>
            <person name="Perrone G."/>
            <person name="Piumi F."/>
            <person name="Punt P.J."/>
            <person name="Ram A.F."/>
            <person name="Ramon A."/>
            <person name="Rauscher S."/>
            <person name="Record E."/>
            <person name="Riano-Pachon D.M."/>
            <person name="Robert V."/>
            <person name="Roehrig J."/>
            <person name="Ruller R."/>
            <person name="Salamov A."/>
            <person name="Salih N.S."/>
            <person name="Samson R.A."/>
            <person name="Sandor E."/>
            <person name="Sanguinetti M."/>
            <person name="Schuetze T."/>
            <person name="Sepcic K."/>
            <person name="Shelest E."/>
            <person name="Sherlock G."/>
            <person name="Sophianopoulou V."/>
            <person name="Squina F.M."/>
            <person name="Sun H."/>
            <person name="Susca A."/>
            <person name="Todd R.B."/>
            <person name="Tsang A."/>
            <person name="Unkles S.E."/>
            <person name="van de Wiele N."/>
            <person name="van Rossen-Uffink D."/>
            <person name="Oliveira J.V."/>
            <person name="Vesth T.C."/>
            <person name="Visser J."/>
            <person name="Yu J.-H."/>
            <person name="Zhou M."/>
            <person name="Andersen M.R."/>
            <person name="Archer D.B."/>
            <person name="Baker S.E."/>
            <person name="Benoit I."/>
            <person name="Brakhage A.A."/>
            <person name="Braus G.H."/>
            <person name="Fischer R."/>
            <person name="Frisvad J.C."/>
            <person name="Goldman G.H."/>
            <person name="Houbraken J."/>
            <person name="Oakley B."/>
            <person name="Pocsi I."/>
            <person name="Scazzocchio C."/>
            <person name="Seiboth B."/>
            <person name="vanKuyk P.A."/>
            <person name="Wortman J."/>
            <person name="Dyer P.S."/>
            <person name="Grigoriev I.V."/>
        </authorList>
    </citation>
    <scope>NUCLEOTIDE SEQUENCE [LARGE SCALE GENOMIC DNA]</scope>
    <source>
        <strain evidence="5">CBS 516.65</strain>
    </source>
</reference>
<dbReference type="PANTHER" id="PTHR38420">
    <property type="entry name" value="AP-4-A PHOSPHORYLASE II"/>
    <property type="match status" value="1"/>
</dbReference>
<dbReference type="InterPro" id="IPR043171">
    <property type="entry name" value="Ap4A_phos1/2-like"/>
</dbReference>
<dbReference type="Gene3D" id="3.30.428.70">
    <property type="match status" value="1"/>
</dbReference>